<keyword evidence="3" id="KW-1185">Reference proteome</keyword>
<accession>A0AAD2HIK7</accession>
<feature type="region of interest" description="Disordered" evidence="1">
    <location>
        <begin position="239"/>
        <end position="264"/>
    </location>
</feature>
<organism evidence="2 3">
    <name type="scientific">Mycena citricolor</name>
    <dbReference type="NCBI Taxonomy" id="2018698"/>
    <lineage>
        <taxon>Eukaryota</taxon>
        <taxon>Fungi</taxon>
        <taxon>Dikarya</taxon>
        <taxon>Basidiomycota</taxon>
        <taxon>Agaricomycotina</taxon>
        <taxon>Agaricomycetes</taxon>
        <taxon>Agaricomycetidae</taxon>
        <taxon>Agaricales</taxon>
        <taxon>Marasmiineae</taxon>
        <taxon>Mycenaceae</taxon>
        <taxon>Mycena</taxon>
    </lineage>
</organism>
<comment type="caution">
    <text evidence="2">The sequence shown here is derived from an EMBL/GenBank/DDBJ whole genome shotgun (WGS) entry which is preliminary data.</text>
</comment>
<feature type="compositionally biased region" description="Acidic residues" evidence="1">
    <location>
        <begin position="243"/>
        <end position="260"/>
    </location>
</feature>
<dbReference type="EMBL" id="CAVNYO010000406">
    <property type="protein sequence ID" value="CAK5276472.1"/>
    <property type="molecule type" value="Genomic_DNA"/>
</dbReference>
<reference evidence="2" key="1">
    <citation type="submission" date="2023-11" db="EMBL/GenBank/DDBJ databases">
        <authorList>
            <person name="De Vega J J."/>
            <person name="De Vega J J."/>
        </authorList>
    </citation>
    <scope>NUCLEOTIDE SEQUENCE</scope>
</reference>
<feature type="region of interest" description="Disordered" evidence="1">
    <location>
        <begin position="387"/>
        <end position="441"/>
    </location>
</feature>
<feature type="compositionally biased region" description="Acidic residues" evidence="1">
    <location>
        <begin position="387"/>
        <end position="410"/>
    </location>
</feature>
<evidence type="ECO:0000256" key="1">
    <source>
        <dbReference type="SAM" id="MobiDB-lite"/>
    </source>
</evidence>
<sequence length="483" mass="55022">MEPITDKSRLTRLGHVVDTEDALIPARRDGQFWHRDGDVVVVVAGLHFKITHDFLFATDENGEPLPDVMNPFTRNRLPALFGARGTPQDPVPMFFVEVHEMRDFLRFAYARTKDIAKFRGFTIMQLVNATSLALQLQRRDFIDYALEALPDLLSADSSHRLRHCTAAEYRALLRLNRRLPMPDLKPNYPFEEDVSQTYAWRFDMQAPFDIGTALDFGEELGLRTMLGHVYYEVRKRMDAEDDKKEEDDDDDDEDEDDEDVFSSPKRENSCVARLAPIHRQRLFVGALSLHSFWLRTMLRAPALPCADRDVWRAAWHSACVQVCSEKGSADVLAKLEHLRVVLEDKVCPTIWSAAEAAVAAIIKAFRLSLPSHFLGPANEEEEEAVFCDSSDEEDAWEEGSTEEDEDEDGEDTIRVSFQATSIPSKNEHGDDQDALSEDDDEDFFEDEDVCMSSGRIDSDVIMHDVHTEGVDDHEMPFWGPVFS</sequence>
<protein>
    <submittedName>
        <fullName evidence="2">Uncharacterized protein</fullName>
    </submittedName>
</protein>
<feature type="compositionally biased region" description="Acidic residues" evidence="1">
    <location>
        <begin position="432"/>
        <end position="441"/>
    </location>
</feature>
<evidence type="ECO:0000313" key="2">
    <source>
        <dbReference type="EMBL" id="CAK5276472.1"/>
    </source>
</evidence>
<feature type="compositionally biased region" description="Polar residues" evidence="1">
    <location>
        <begin position="415"/>
        <end position="424"/>
    </location>
</feature>
<name>A0AAD2HIK7_9AGAR</name>
<gene>
    <name evidence="2" type="ORF">MYCIT1_LOCUS24736</name>
</gene>
<dbReference type="Proteomes" id="UP001295794">
    <property type="component" value="Unassembled WGS sequence"/>
</dbReference>
<evidence type="ECO:0000313" key="3">
    <source>
        <dbReference type="Proteomes" id="UP001295794"/>
    </source>
</evidence>
<dbReference type="AlphaFoldDB" id="A0AAD2HIK7"/>
<proteinExistence type="predicted"/>